<dbReference type="EMBL" id="QIBX01000004">
    <property type="protein sequence ID" value="RNL40835.1"/>
    <property type="molecule type" value="Genomic_DNA"/>
</dbReference>
<comment type="caution">
    <text evidence="2">The sequence shown here is derived from an EMBL/GenBank/DDBJ whole genome shotgun (WGS) entry which is preliminary data.</text>
</comment>
<dbReference type="SUPFAM" id="SSF52949">
    <property type="entry name" value="Macro domain-like"/>
    <property type="match status" value="1"/>
</dbReference>
<dbReference type="AlphaFoldDB" id="A0A3N0B155"/>
<keyword evidence="3" id="KW-1185">Reference proteome</keyword>
<dbReference type="NCBIfam" id="TIGR02452">
    <property type="entry name" value="TIGR02452 family protein"/>
    <property type="match status" value="1"/>
</dbReference>
<evidence type="ECO:0000313" key="3">
    <source>
        <dbReference type="Proteomes" id="UP000269591"/>
    </source>
</evidence>
<dbReference type="Proteomes" id="UP000269591">
    <property type="component" value="Unassembled WGS sequence"/>
</dbReference>
<reference evidence="3" key="1">
    <citation type="submission" date="2018-05" db="EMBL/GenBank/DDBJ databases">
        <title>Genome Sequencing of selected type strains of the family Eggerthellaceae.</title>
        <authorList>
            <person name="Danylec N."/>
            <person name="Stoll D.A."/>
            <person name="Doetsch A."/>
            <person name="Huch M."/>
        </authorList>
    </citation>
    <scope>NUCLEOTIDE SEQUENCE [LARGE SCALE GENOMIC DNA]</scope>
    <source>
        <strain evidence="3">DSM 24851</strain>
    </source>
</reference>
<dbReference type="Gene3D" id="3.40.220.10">
    <property type="entry name" value="Leucine Aminopeptidase, subunit E, domain 1"/>
    <property type="match status" value="1"/>
</dbReference>
<proteinExistence type="predicted"/>
<evidence type="ECO:0000259" key="1">
    <source>
        <dbReference type="Pfam" id="PF10021"/>
    </source>
</evidence>
<dbReference type="OrthoDB" id="9806181at2"/>
<dbReference type="InterPro" id="IPR019261">
    <property type="entry name" value="PARG_cat_microbial"/>
</dbReference>
<dbReference type="InterPro" id="IPR012664">
    <property type="entry name" value="CHP02452"/>
</dbReference>
<dbReference type="InterPro" id="IPR043472">
    <property type="entry name" value="Macro_dom-like"/>
</dbReference>
<accession>A0A3N0B155</accession>
<name>A0A3N0B155_9ACTN</name>
<dbReference type="Pfam" id="PF10021">
    <property type="entry name" value="PARG_cat_microb"/>
    <property type="match status" value="1"/>
</dbReference>
<dbReference type="RefSeq" id="WP_123208454.1">
    <property type="nucleotide sequence ID" value="NZ_JBHTHO010000002.1"/>
</dbReference>
<organism evidence="2 3">
    <name type="scientific">Slackia equolifaciens</name>
    <dbReference type="NCBI Taxonomy" id="498718"/>
    <lineage>
        <taxon>Bacteria</taxon>
        <taxon>Bacillati</taxon>
        <taxon>Actinomycetota</taxon>
        <taxon>Coriobacteriia</taxon>
        <taxon>Eggerthellales</taxon>
        <taxon>Eggerthellaceae</taxon>
        <taxon>Slackia</taxon>
    </lineage>
</organism>
<feature type="domain" description="Microbial-type PARG catalytic" evidence="1">
    <location>
        <begin position="23"/>
        <end position="142"/>
    </location>
</feature>
<gene>
    <name evidence="2" type="ORF">DMP06_03965</name>
</gene>
<sequence>MPTRDERRAEAAKHLALVNGVFAKETATAIESAVIYEDGEGRALELPEPAFETTVTRATTDFASNVVHRAEGKTLVVDPASFTRPGGAYEDGSFGPEQILCADSNLYPVLRGMKKTYYDANRGYQCGQLFTGRALYLEGIVFTRGGDMKAADVLAIAEPNRQRALENHRSEAECDKVLADRIEAIMHIAAAHEIETLIVGAFGCGREAGDEQRTITLFKEWIAAHPGTIANVVFAVPRAHFSAFDAAFGQTKKPVVAQAAPTEDAEEDEGFTLDFELPEGITLRS</sequence>
<dbReference type="PANTHER" id="PTHR35596">
    <property type="entry name" value="DUF2263 DOMAIN-CONTAINING PROTEIN"/>
    <property type="match status" value="1"/>
</dbReference>
<protein>
    <submittedName>
        <fullName evidence="2">TIGR02452 family protein</fullName>
    </submittedName>
</protein>
<evidence type="ECO:0000313" key="2">
    <source>
        <dbReference type="EMBL" id="RNL40835.1"/>
    </source>
</evidence>
<dbReference type="PANTHER" id="PTHR35596:SF1">
    <property type="entry name" value="MICROBIAL-TYPE PARG CATALYTIC DOMAIN-CONTAINING PROTEIN"/>
    <property type="match status" value="1"/>
</dbReference>